<keyword evidence="6 10" id="KW-0472">Membrane</keyword>
<feature type="transmembrane region" description="Helical" evidence="10">
    <location>
        <begin position="25"/>
        <end position="45"/>
    </location>
</feature>
<dbReference type="STRING" id="7897.ENSLACP00000000797"/>
<reference evidence="13" key="1">
    <citation type="submission" date="2011-08" db="EMBL/GenBank/DDBJ databases">
        <title>The draft genome of Latimeria chalumnae.</title>
        <authorList>
            <person name="Di Palma F."/>
            <person name="Alfoldi J."/>
            <person name="Johnson J."/>
            <person name="Berlin A."/>
            <person name="Gnerre S."/>
            <person name="Jaffe D."/>
            <person name="MacCallum I."/>
            <person name="Young S."/>
            <person name="Walker B.J."/>
            <person name="Lander E."/>
            <person name="Lindblad-Toh K."/>
        </authorList>
    </citation>
    <scope>NUCLEOTIDE SEQUENCE [LARGE SCALE GENOMIC DNA]</scope>
    <source>
        <strain evidence="13">Wild caught</strain>
    </source>
</reference>
<dbReference type="Ensembl" id="ENSLACT00000000805.1">
    <property type="protein sequence ID" value="ENSLACP00000000797.1"/>
    <property type="gene ID" value="ENSLACG00000000715.1"/>
</dbReference>
<evidence type="ECO:0000256" key="4">
    <source>
        <dbReference type="ARBA" id="ARBA00022989"/>
    </source>
</evidence>
<reference evidence="12" key="2">
    <citation type="submission" date="2025-08" db="UniProtKB">
        <authorList>
            <consortium name="Ensembl"/>
        </authorList>
    </citation>
    <scope>IDENTIFICATION</scope>
</reference>
<keyword evidence="4 10" id="KW-1133">Transmembrane helix</keyword>
<dbReference type="Pfam" id="PF00001">
    <property type="entry name" value="7tm_1"/>
    <property type="match status" value="1"/>
</dbReference>
<dbReference type="PANTHER" id="PTHR24231:SF46">
    <property type="entry name" value="P2Y PURINOCEPTOR 11"/>
    <property type="match status" value="1"/>
</dbReference>
<comment type="similarity">
    <text evidence="9">Belongs to the G-protein coupled receptor 1 family.</text>
</comment>
<dbReference type="GO" id="GO:0005886">
    <property type="term" value="C:plasma membrane"/>
    <property type="evidence" value="ECO:0007669"/>
    <property type="project" value="UniProtKB-SubCell"/>
</dbReference>
<evidence type="ECO:0000313" key="12">
    <source>
        <dbReference type="Ensembl" id="ENSLACP00000000797.1"/>
    </source>
</evidence>
<dbReference type="PRINTS" id="PR00237">
    <property type="entry name" value="GPCRRHODOPSN"/>
</dbReference>
<evidence type="ECO:0000256" key="6">
    <source>
        <dbReference type="ARBA" id="ARBA00023136"/>
    </source>
</evidence>
<keyword evidence="2" id="KW-1003">Cell membrane</keyword>
<proteinExistence type="inferred from homology"/>
<keyword evidence="8 9" id="KW-0807">Transducer</keyword>
<reference evidence="12" key="3">
    <citation type="submission" date="2025-09" db="UniProtKB">
        <authorList>
            <consortium name="Ensembl"/>
        </authorList>
    </citation>
    <scope>IDENTIFICATION</scope>
</reference>
<sequence>MCKSINSTQGNMTFVDFQQAFLPPVYAIEFCVAFFGNSLAIWLLCTREKVWHTGIVYSFNLAVSDLLYVLSLPLLAIYFVKGKDWTFGTALCKIERYLFTCNLYGSIFFITCISINRYIGIVHPFYSHSKVQPKHAKMASLAVWVLVIVISIPVLVFSTTMPRNNKMECLGSSTNEHLGTYLYYSIFLAVFGCGLPFLITLVCYIAIFWTVFTNQNLTCLQKKKVYTIIVIVVLLYAISFLPYHVLRNLNLKDRLSQQGCNSIFRAYQITKGLVILNMCIHPLLYAAVADSLMLLCGNCWRNEPMDRK</sequence>
<dbReference type="PRINTS" id="PR01157">
    <property type="entry name" value="P2YPURNOCPTR"/>
</dbReference>
<comment type="subcellular location">
    <subcellularLocation>
        <location evidence="1">Cell membrane</location>
        <topology evidence="1">Multi-pass membrane protein</topology>
    </subcellularLocation>
</comment>
<evidence type="ECO:0000313" key="13">
    <source>
        <dbReference type="Proteomes" id="UP000008672"/>
    </source>
</evidence>
<feature type="transmembrane region" description="Helical" evidence="10">
    <location>
        <begin position="97"/>
        <end position="120"/>
    </location>
</feature>
<keyword evidence="13" id="KW-1185">Reference proteome</keyword>
<dbReference type="FunCoup" id="H2ZTS6">
    <property type="interactions" value="637"/>
</dbReference>
<feature type="domain" description="G-protein coupled receptors family 1 profile" evidence="11">
    <location>
        <begin position="36"/>
        <end position="285"/>
    </location>
</feature>
<dbReference type="HOGENOM" id="CLU_009579_8_2_1"/>
<dbReference type="SUPFAM" id="SSF81321">
    <property type="entry name" value="Family A G protein-coupled receptor-like"/>
    <property type="match status" value="1"/>
</dbReference>
<dbReference type="GO" id="GO:0045031">
    <property type="term" value="F:G protein-coupled ATP receptor activity"/>
    <property type="evidence" value="ECO:0007669"/>
    <property type="project" value="TreeGrafter"/>
</dbReference>
<feature type="transmembrane region" description="Helical" evidence="10">
    <location>
        <begin position="225"/>
        <end position="246"/>
    </location>
</feature>
<gene>
    <name evidence="12" type="primary">LOC135357681</name>
</gene>
<evidence type="ECO:0000256" key="8">
    <source>
        <dbReference type="ARBA" id="ARBA00023224"/>
    </source>
</evidence>
<keyword evidence="3 9" id="KW-0812">Transmembrane</keyword>
<evidence type="ECO:0000256" key="5">
    <source>
        <dbReference type="ARBA" id="ARBA00023040"/>
    </source>
</evidence>
<dbReference type="InParanoid" id="H2ZTS6"/>
<dbReference type="Proteomes" id="UP000008672">
    <property type="component" value="Unassembled WGS sequence"/>
</dbReference>
<evidence type="ECO:0000256" key="1">
    <source>
        <dbReference type="ARBA" id="ARBA00004651"/>
    </source>
</evidence>
<evidence type="ECO:0000256" key="2">
    <source>
        <dbReference type="ARBA" id="ARBA00022475"/>
    </source>
</evidence>
<feature type="transmembrane region" description="Helical" evidence="10">
    <location>
        <begin position="57"/>
        <end position="77"/>
    </location>
</feature>
<organism evidence="12 13">
    <name type="scientific">Latimeria chalumnae</name>
    <name type="common">Coelacanth</name>
    <dbReference type="NCBI Taxonomy" id="7897"/>
    <lineage>
        <taxon>Eukaryota</taxon>
        <taxon>Metazoa</taxon>
        <taxon>Chordata</taxon>
        <taxon>Craniata</taxon>
        <taxon>Vertebrata</taxon>
        <taxon>Euteleostomi</taxon>
        <taxon>Coelacanthiformes</taxon>
        <taxon>Coelacanthidae</taxon>
        <taxon>Latimeria</taxon>
    </lineage>
</organism>
<evidence type="ECO:0000256" key="3">
    <source>
        <dbReference type="ARBA" id="ARBA00022692"/>
    </source>
</evidence>
<dbReference type="GeneTree" id="ENSGT01030000234621"/>
<evidence type="ECO:0000256" key="10">
    <source>
        <dbReference type="SAM" id="Phobius"/>
    </source>
</evidence>
<feature type="transmembrane region" description="Helical" evidence="10">
    <location>
        <begin position="283"/>
        <end position="300"/>
    </location>
</feature>
<name>H2ZTS6_LATCH</name>
<feature type="transmembrane region" description="Helical" evidence="10">
    <location>
        <begin position="181"/>
        <end position="213"/>
    </location>
</feature>
<dbReference type="PROSITE" id="PS50262">
    <property type="entry name" value="G_PROTEIN_RECEP_F1_2"/>
    <property type="match status" value="1"/>
</dbReference>
<evidence type="ECO:0000259" key="11">
    <source>
        <dbReference type="PROSITE" id="PS50262"/>
    </source>
</evidence>
<keyword evidence="5 9" id="KW-0297">G-protein coupled receptor</keyword>
<keyword evidence="7 9" id="KW-0675">Receptor</keyword>
<dbReference type="PROSITE" id="PS00237">
    <property type="entry name" value="G_PROTEIN_RECEP_F1_1"/>
    <property type="match status" value="1"/>
</dbReference>
<dbReference type="Gene3D" id="1.20.1070.10">
    <property type="entry name" value="Rhodopsin 7-helix transmembrane proteins"/>
    <property type="match status" value="1"/>
</dbReference>
<dbReference type="eggNOG" id="ENOG502QW97">
    <property type="taxonomic scope" value="Eukaryota"/>
</dbReference>
<evidence type="ECO:0000256" key="7">
    <source>
        <dbReference type="ARBA" id="ARBA00023170"/>
    </source>
</evidence>
<dbReference type="OMA" id="MYQVSKG"/>
<dbReference type="InterPro" id="IPR000276">
    <property type="entry name" value="GPCR_Rhodpsn"/>
</dbReference>
<dbReference type="EMBL" id="AFYH01265853">
    <property type="status" value="NOT_ANNOTATED_CDS"/>
    <property type="molecule type" value="Genomic_DNA"/>
</dbReference>
<feature type="transmembrane region" description="Helical" evidence="10">
    <location>
        <begin position="141"/>
        <end position="161"/>
    </location>
</feature>
<evidence type="ECO:0000256" key="9">
    <source>
        <dbReference type="RuleBase" id="RU000688"/>
    </source>
</evidence>
<dbReference type="GO" id="GO:0030594">
    <property type="term" value="F:neurotransmitter receptor activity"/>
    <property type="evidence" value="ECO:0007669"/>
    <property type="project" value="TreeGrafter"/>
</dbReference>
<dbReference type="InterPro" id="IPR017452">
    <property type="entry name" value="GPCR_Rhodpsn_7TM"/>
</dbReference>
<dbReference type="AlphaFoldDB" id="H2ZTS6"/>
<dbReference type="GO" id="GO:0019722">
    <property type="term" value="P:calcium-mediated signaling"/>
    <property type="evidence" value="ECO:0007669"/>
    <property type="project" value="TreeGrafter"/>
</dbReference>
<accession>H2ZTS6</accession>
<dbReference type="PANTHER" id="PTHR24231">
    <property type="entry name" value="PURINOCEPTOR-RELATED G-PROTEIN COUPLED RECEPTOR"/>
    <property type="match status" value="1"/>
</dbReference>
<protein>
    <recommendedName>
        <fullName evidence="11">G-protein coupled receptors family 1 profile domain-containing protein</fullName>
    </recommendedName>
</protein>